<dbReference type="EMBL" id="OX596105">
    <property type="protein sequence ID" value="CAN0071859.1"/>
    <property type="molecule type" value="Genomic_DNA"/>
</dbReference>
<proteinExistence type="predicted"/>
<organism evidence="1 2">
    <name type="scientific">Rangifer tarandus platyrhynchus</name>
    <name type="common">Svalbard reindeer</name>
    <dbReference type="NCBI Taxonomy" id="3082113"/>
    <lineage>
        <taxon>Eukaryota</taxon>
        <taxon>Metazoa</taxon>
        <taxon>Chordata</taxon>
        <taxon>Craniata</taxon>
        <taxon>Vertebrata</taxon>
        <taxon>Euteleostomi</taxon>
        <taxon>Mammalia</taxon>
        <taxon>Eutheria</taxon>
        <taxon>Laurasiatheria</taxon>
        <taxon>Artiodactyla</taxon>
        <taxon>Ruminantia</taxon>
        <taxon>Pecora</taxon>
        <taxon>Cervidae</taxon>
        <taxon>Odocoileinae</taxon>
        <taxon>Rangifer</taxon>
    </lineage>
</organism>
<evidence type="ECO:0000313" key="2">
    <source>
        <dbReference type="Proteomes" id="UP001162501"/>
    </source>
</evidence>
<evidence type="ECO:0000313" key="1">
    <source>
        <dbReference type="EMBL" id="CAN0071859.1"/>
    </source>
</evidence>
<sequence length="111" mass="11963">MGPPAPPLPSPSSLGDARVCVCTHTHTHTHISYLSCVFYFLMFRVAHWLGVFTSGRGGGWFLGGPKKGREFLEGNWGVTITPALSRNSFFSPSRSPAPTPPPPQRGGPCLQ</sequence>
<protein>
    <submittedName>
        <fullName evidence="1">Uncharacterized protein</fullName>
    </submittedName>
</protein>
<reference evidence="1" key="1">
    <citation type="submission" date="2023-05" db="EMBL/GenBank/DDBJ databases">
        <authorList>
            <consortium name="ELIXIR-Norway"/>
        </authorList>
    </citation>
    <scope>NUCLEOTIDE SEQUENCE</scope>
</reference>
<gene>
    <name evidence="1" type="ORF">MRATA1EN22A_LOCUS11603</name>
</gene>
<name>A0AC59YXZ2_RANTA</name>
<reference evidence="1" key="2">
    <citation type="submission" date="2025-03" db="EMBL/GenBank/DDBJ databases">
        <authorList>
            <consortium name="ELIXIR-Norway"/>
            <consortium name="Elixir Norway"/>
        </authorList>
    </citation>
    <scope>NUCLEOTIDE SEQUENCE</scope>
</reference>
<dbReference type="Proteomes" id="UP001162501">
    <property type="component" value="Chromosome 21"/>
</dbReference>
<accession>A0AC59YXZ2</accession>